<feature type="region of interest" description="Disordered" evidence="1">
    <location>
        <begin position="511"/>
        <end position="552"/>
    </location>
</feature>
<evidence type="ECO:0000256" key="1">
    <source>
        <dbReference type="SAM" id="MobiDB-lite"/>
    </source>
</evidence>
<reference evidence="3 4" key="1">
    <citation type="submission" date="2013-08" db="EMBL/GenBank/DDBJ databases">
        <authorList>
            <consortium name="DOE Joint Genome Institute"/>
            <person name="Eisen J."/>
            <person name="Huntemann M."/>
            <person name="Han J."/>
            <person name="Chen A."/>
            <person name="Kyrpides N."/>
            <person name="Mavromatis K."/>
            <person name="Markowitz V."/>
            <person name="Palaniappan K."/>
            <person name="Ivanova N."/>
            <person name="Schaumberg A."/>
            <person name="Pati A."/>
            <person name="Liolios K."/>
            <person name="Nordberg H.P."/>
            <person name="Cantor M.N."/>
            <person name="Hua S.X."/>
            <person name="Woyke T."/>
        </authorList>
    </citation>
    <scope>NUCLEOTIDE SEQUENCE [LARGE SCALE GENOMIC DNA]</scope>
    <source>
        <strain evidence="3 4">DSM 2278</strain>
    </source>
</reference>
<gene>
    <name evidence="3" type="ORF">MettiDRAFT_0814</name>
</gene>
<protein>
    <recommendedName>
        <fullName evidence="5">Carboxypeptidase regulatory-like domain-containing protein</fullName>
    </recommendedName>
</protein>
<dbReference type="Gene3D" id="2.60.40.1120">
    <property type="entry name" value="Carboxypeptidase-like, regulatory domain"/>
    <property type="match status" value="1"/>
</dbReference>
<dbReference type="Pfam" id="PF13620">
    <property type="entry name" value="CarboxypepD_reg"/>
    <property type="match status" value="1"/>
</dbReference>
<keyword evidence="2" id="KW-1133">Transmembrane helix</keyword>
<evidence type="ECO:0008006" key="5">
    <source>
        <dbReference type="Google" id="ProtNLM"/>
    </source>
</evidence>
<dbReference type="RefSeq" id="WP_023844526.1">
    <property type="nucleotide sequence ID" value="NZ_AZAJ01000001.1"/>
</dbReference>
<evidence type="ECO:0000313" key="4">
    <source>
        <dbReference type="Proteomes" id="UP000019483"/>
    </source>
</evidence>
<keyword evidence="2" id="KW-0472">Membrane</keyword>
<dbReference type="OrthoDB" id="126398at2157"/>
<dbReference type="STRING" id="1090322.MettiDRAFT_0814"/>
<dbReference type="SUPFAM" id="SSF49464">
    <property type="entry name" value="Carboxypeptidase regulatory domain-like"/>
    <property type="match status" value="2"/>
</dbReference>
<dbReference type="Proteomes" id="UP000019483">
    <property type="component" value="Unassembled WGS sequence"/>
</dbReference>
<dbReference type="InterPro" id="IPR008969">
    <property type="entry name" value="CarboxyPept-like_regulatory"/>
</dbReference>
<proteinExistence type="predicted"/>
<evidence type="ECO:0000313" key="3">
    <source>
        <dbReference type="EMBL" id="ETA67390.1"/>
    </source>
</evidence>
<dbReference type="Gene3D" id="2.60.120.260">
    <property type="entry name" value="Galactose-binding domain-like"/>
    <property type="match status" value="1"/>
</dbReference>
<dbReference type="AlphaFoldDB" id="W9DQ42"/>
<feature type="transmembrane region" description="Helical" evidence="2">
    <location>
        <begin position="559"/>
        <end position="577"/>
    </location>
</feature>
<keyword evidence="4" id="KW-1185">Reference proteome</keyword>
<evidence type="ECO:0000256" key="2">
    <source>
        <dbReference type="SAM" id="Phobius"/>
    </source>
</evidence>
<accession>W9DQ42</accession>
<name>W9DQ42_METTI</name>
<comment type="caution">
    <text evidence="3">The sequence shown here is derived from an EMBL/GenBank/DDBJ whole genome shotgun (WGS) entry which is preliminary data.</text>
</comment>
<dbReference type="EMBL" id="AZAJ01000001">
    <property type="protein sequence ID" value="ETA67390.1"/>
    <property type="molecule type" value="Genomic_DNA"/>
</dbReference>
<keyword evidence="2" id="KW-0812">Transmembrane</keyword>
<sequence length="582" mass="63936">MRKLILMALCFCLLVLPASAGTELITNGDAETGDTSGWTVTDSVGYLVYSGPWGRYSGSYGFILDTPGDEMYQTIMVPTESQLTFYYKCANANDWLDIDGTTYSDFTNDEIWHFYSRTLSAGTHTIKYHSYSMSGNNYFCFDDVSVIAEEAPPIMWSQSSYLASDIANITYNYPSYSASSENFIDIRSYNPTSTVWELEERRMVYSDSGSIQYVVPAYESRQFRAELMTRVSVLYNPVEIGNATMQMTSEDASVVFDKYLYDRDENMTFGYYNMPSGSYVQFHSGPTADGATYFQQYSGLSGNGTAGYQLPSNGPYGELFYVRAYDSEGNQLSYDYAYTENEPTEKTTIHGRVRDSDTEAVIEGALVTVGSWTTLTDSFGDYSLTIDKGTWDIEISKTNYITKTVDDFTFSGTSYSYDPYLQPDPTASTTLHGTIANVVGGAISGAQITVSDGTSTKTAVSSSSGSWTISNMVEGETYTVKATATYYENHYGSLTFSSSSNTYAIVMVDGTSEGEEEEDDSGSSGGISNDEDDDSSSSSDDEYRPGRAAARGTLEQAEASIPGMFTVLMIIVFMAAIKKGSK</sequence>
<feature type="compositionally biased region" description="Acidic residues" evidence="1">
    <location>
        <begin position="512"/>
        <end position="521"/>
    </location>
</feature>
<organism evidence="3 4">
    <name type="scientific">Methanolobus tindarius DSM 2278</name>
    <dbReference type="NCBI Taxonomy" id="1090322"/>
    <lineage>
        <taxon>Archaea</taxon>
        <taxon>Methanobacteriati</taxon>
        <taxon>Methanobacteriota</taxon>
        <taxon>Stenosarchaea group</taxon>
        <taxon>Methanomicrobia</taxon>
        <taxon>Methanosarcinales</taxon>
        <taxon>Methanosarcinaceae</taxon>
        <taxon>Methanolobus</taxon>
    </lineage>
</organism>